<evidence type="ECO:0000313" key="2">
    <source>
        <dbReference type="Proteomes" id="UP000318428"/>
    </source>
</evidence>
<reference evidence="1 2" key="1">
    <citation type="submission" date="2019-06" db="EMBL/GenBank/DDBJ databases">
        <title>Pseudomonas bimorpha sp. nov. isolated from bovine raw milk and skim milk concentrate.</title>
        <authorList>
            <person name="Hofmann K."/>
            <person name="Huptas C."/>
            <person name="Doll E."/>
            <person name="Scherer S."/>
            <person name="Wenning M."/>
        </authorList>
    </citation>
    <scope>NUCLEOTIDE SEQUENCE [LARGE SCALE GENOMIC DNA]</scope>
    <source>
        <strain evidence="1 2">DSM 108989</strain>
    </source>
</reference>
<protein>
    <recommendedName>
        <fullName evidence="3">DUF1292 domain-containing protein</fullName>
    </recommendedName>
</protein>
<dbReference type="Proteomes" id="UP000318428">
    <property type="component" value="Unassembled WGS sequence"/>
</dbReference>
<proteinExistence type="predicted"/>
<accession>A0ABY3GCJ2</accession>
<keyword evidence="2" id="KW-1185">Reference proteome</keyword>
<evidence type="ECO:0008006" key="3">
    <source>
        <dbReference type="Google" id="ProtNLM"/>
    </source>
</evidence>
<comment type="caution">
    <text evidence="1">The sequence shown here is derived from an EMBL/GenBank/DDBJ whole genome shotgun (WGS) entry which is preliminary data.</text>
</comment>
<name>A0ABY3GCJ2_9PSED</name>
<sequence>MYMSTHTLIGTPCDEEEDNLASLSCHIVDDNVYVILARYPDDDEVVISFEDDDYSVEIVRVTLSPTLLRIEIADTDVFEEENFLEITHATDADNLADVEQTLQNILGGTGKYVSQLA</sequence>
<organism evidence="1 2">
    <name type="scientific">Pseudomonas saxonica</name>
    <dbReference type="NCBI Taxonomy" id="2600598"/>
    <lineage>
        <taxon>Bacteria</taxon>
        <taxon>Pseudomonadati</taxon>
        <taxon>Pseudomonadota</taxon>
        <taxon>Gammaproteobacteria</taxon>
        <taxon>Pseudomonadales</taxon>
        <taxon>Pseudomonadaceae</taxon>
        <taxon>Pseudomonas</taxon>
    </lineage>
</organism>
<gene>
    <name evidence="1" type="ORF">FJD38_21665</name>
</gene>
<dbReference type="EMBL" id="VFIO01000012">
    <property type="protein sequence ID" value="TWR86255.1"/>
    <property type="molecule type" value="Genomic_DNA"/>
</dbReference>
<evidence type="ECO:0000313" key="1">
    <source>
        <dbReference type="EMBL" id="TWR86255.1"/>
    </source>
</evidence>